<evidence type="ECO:0000313" key="2">
    <source>
        <dbReference type="Proteomes" id="UP000195880"/>
    </source>
</evidence>
<dbReference type="KEGG" id="salf:SMD44_05107"/>
<name>A0A1Z1WGT9_9ACTN</name>
<dbReference type="Proteomes" id="UP000195880">
    <property type="component" value="Chromosome"/>
</dbReference>
<dbReference type="AlphaFoldDB" id="A0A1Z1WGT9"/>
<dbReference type="RefSeq" id="WP_087885423.1">
    <property type="nucleotide sequence ID" value="NZ_CP021748.1"/>
</dbReference>
<protein>
    <submittedName>
        <fullName evidence="1">Uncharacterized protein</fullName>
    </submittedName>
</protein>
<accession>A0A1Z1WGT9</accession>
<reference evidence="1 2" key="1">
    <citation type="submission" date="2017-05" db="EMBL/GenBank/DDBJ databases">
        <title>Streptomyces alboflavus Genome sequencing and assembly.</title>
        <authorList>
            <person name="Wang Y."/>
            <person name="Du B."/>
            <person name="Ding Y."/>
            <person name="Liu H."/>
            <person name="Hou Q."/>
            <person name="Liu K."/>
            <person name="Wang C."/>
            <person name="Yao L."/>
        </authorList>
    </citation>
    <scope>NUCLEOTIDE SEQUENCE [LARGE SCALE GENOMIC DNA]</scope>
    <source>
        <strain evidence="1 2">MDJK44</strain>
    </source>
</reference>
<proteinExistence type="predicted"/>
<sequence>MTFHEEQLPSLRSSEPSRLTAKGWEVYPVADGLYEVAYDGYLQACIEHGGDGAWYAEEIYDAEDPELYEVKYIKVTDGLPSLEAAAMAIRAISGLPD</sequence>
<gene>
    <name evidence="1" type="ORF">SMD44_05107</name>
</gene>
<evidence type="ECO:0000313" key="1">
    <source>
        <dbReference type="EMBL" id="ARX85643.1"/>
    </source>
</evidence>
<keyword evidence="2" id="KW-1185">Reference proteome</keyword>
<organism evidence="1 2">
    <name type="scientific">Streptomyces alboflavus</name>
    <dbReference type="NCBI Taxonomy" id="67267"/>
    <lineage>
        <taxon>Bacteria</taxon>
        <taxon>Bacillati</taxon>
        <taxon>Actinomycetota</taxon>
        <taxon>Actinomycetes</taxon>
        <taxon>Kitasatosporales</taxon>
        <taxon>Streptomycetaceae</taxon>
        <taxon>Streptomyces</taxon>
    </lineage>
</organism>
<dbReference type="EMBL" id="CP021748">
    <property type="protein sequence ID" value="ARX85643.1"/>
    <property type="molecule type" value="Genomic_DNA"/>
</dbReference>